<comment type="caution">
    <text evidence="3">The sequence shown here is derived from an EMBL/GenBank/DDBJ whole genome shotgun (WGS) entry which is preliminary data.</text>
</comment>
<dbReference type="Proteomes" id="UP000229523">
    <property type="component" value="Unassembled WGS sequence"/>
</dbReference>
<evidence type="ECO:0000256" key="1">
    <source>
        <dbReference type="SAM" id="MobiDB-lite"/>
    </source>
</evidence>
<protein>
    <recommendedName>
        <fullName evidence="5">SD-repeat containing protein B domain-containing protein</fullName>
    </recommendedName>
</protein>
<evidence type="ECO:0008006" key="5">
    <source>
        <dbReference type="Google" id="ProtNLM"/>
    </source>
</evidence>
<dbReference type="EMBL" id="MJBI02000013">
    <property type="protein sequence ID" value="RAI78971.1"/>
    <property type="molecule type" value="Genomic_DNA"/>
</dbReference>
<accession>A0A364JK95</accession>
<reference evidence="3 4" key="1">
    <citation type="journal article" date="2018" name="Front. Microbiol.">
        <title>Description and Comparative Genomics of Macrococcus caseolyticus subsp. hominis subsp. nov., Macrococcus goetzii sp. nov., Macrococcus epidermidis sp. nov., and Macrococcus bohemicus sp. nov., Novel Macrococci From Human Clinical Material With Virulence Potential and Suspected Uptake of Foreign DNA by Natural Transformation.</title>
        <authorList>
            <person name="Maslanova I."/>
            <person name="Wertheimer Z."/>
            <person name="Sedlacek I."/>
            <person name="Svec P."/>
            <person name="Indrakova A."/>
            <person name="Kovarovic V."/>
            <person name="Schumann P."/>
            <person name="Sproer C."/>
            <person name="Kralova S."/>
            <person name="Sedo O."/>
            <person name="Kristofova L."/>
            <person name="Vrbovska V."/>
            <person name="Fuzik T."/>
            <person name="Petras P."/>
            <person name="Zdrahal Z."/>
            <person name="Ruzickova V."/>
            <person name="Doskar J."/>
            <person name="Pantucek R."/>
        </authorList>
    </citation>
    <scope>NUCLEOTIDE SEQUENCE [LARGE SCALE GENOMIC DNA]</scope>
    <source>
        <strain evidence="3 4">CCM 4927</strain>
    </source>
</reference>
<evidence type="ECO:0000313" key="3">
    <source>
        <dbReference type="EMBL" id="RAI78971.1"/>
    </source>
</evidence>
<gene>
    <name evidence="3" type="ORF">BFS35_013250</name>
</gene>
<feature type="non-terminal residue" evidence="3">
    <location>
        <position position="223"/>
    </location>
</feature>
<keyword evidence="4" id="KW-1185">Reference proteome</keyword>
<dbReference type="RefSeq" id="WP_147329927.1">
    <property type="nucleotide sequence ID" value="NZ_MJBI02000013.1"/>
</dbReference>
<evidence type="ECO:0000256" key="2">
    <source>
        <dbReference type="SAM" id="SignalP"/>
    </source>
</evidence>
<feature type="signal peptide" evidence="2">
    <location>
        <begin position="1"/>
        <end position="33"/>
    </location>
</feature>
<keyword evidence="2" id="KW-0732">Signal</keyword>
<proteinExistence type="predicted"/>
<feature type="compositionally biased region" description="Low complexity" evidence="1">
    <location>
        <begin position="159"/>
        <end position="223"/>
    </location>
</feature>
<name>A0A364JK95_9STAP</name>
<feature type="chain" id="PRO_5016710311" description="SD-repeat containing protein B domain-containing protein" evidence="2">
    <location>
        <begin position="34"/>
        <end position="223"/>
    </location>
</feature>
<feature type="region of interest" description="Disordered" evidence="1">
    <location>
        <begin position="153"/>
        <end position="223"/>
    </location>
</feature>
<sequence length="223" mass="24426">MKNNKNFKKISFAITSSILGTVGLLNQSVVTHAAELQNIEQQVTQQHAFYLQESSLRFLEGIIYYDGDNDGQWDSRLGNINIELIGIDGTTYRGSTNSEGYFYFVGMNPGDYELRMFVPTVDQSGMETIETASTTVLVDRNIVNRVKVTVTKLPDDPTTEAPTTETPSTEETTTEAPTTETPSTEETTTEAPTTAEPTTETPSTEETTTEAPTTAEPTTETPS</sequence>
<evidence type="ECO:0000313" key="4">
    <source>
        <dbReference type="Proteomes" id="UP000229523"/>
    </source>
</evidence>
<dbReference type="AlphaFoldDB" id="A0A364JK95"/>
<dbReference type="SUPFAM" id="SSF117074">
    <property type="entry name" value="Hypothetical protein PA1324"/>
    <property type="match status" value="1"/>
</dbReference>
<organism evidence="3 4">
    <name type="scientific">Macrococcoides goetzii</name>
    <dbReference type="NCBI Taxonomy" id="1891097"/>
    <lineage>
        <taxon>Bacteria</taxon>
        <taxon>Bacillati</taxon>
        <taxon>Bacillota</taxon>
        <taxon>Bacilli</taxon>
        <taxon>Bacillales</taxon>
        <taxon>Staphylococcaceae</taxon>
        <taxon>Macrococcoides</taxon>
    </lineage>
</organism>